<dbReference type="OrthoDB" id="7184701at2"/>
<evidence type="ECO:0000313" key="2">
    <source>
        <dbReference type="EMBL" id="MXP48313.1"/>
    </source>
</evidence>
<sequence length="230" mass="22582">MLKALGKWWGKAGRYALGAAICALAISPAQAQDISATVYAPGDIPPGSGAGTSITLTPIYVRASVGGRCGFADGQSPNGAVSQPDFDVTGFDATFNFVLDCSGPARVGVVSANGGLFQNAALTPGYTSLAPYDVGLSLAGDAGAVATASCEAAALVAGSTACSTAYGGAGGPQVNFTGPADETTGLLLNAPSTEGTVSTIRVLAGPYNAPDVLVSGNYQDVLVVTLSGAI</sequence>
<organism evidence="2 3">
    <name type="scientific">Pontixanthobacter luteolus</name>
    <dbReference type="NCBI Taxonomy" id="295089"/>
    <lineage>
        <taxon>Bacteria</taxon>
        <taxon>Pseudomonadati</taxon>
        <taxon>Pseudomonadota</taxon>
        <taxon>Alphaproteobacteria</taxon>
        <taxon>Sphingomonadales</taxon>
        <taxon>Erythrobacteraceae</taxon>
        <taxon>Pontixanthobacter</taxon>
    </lineage>
</organism>
<evidence type="ECO:0000256" key="1">
    <source>
        <dbReference type="SAM" id="SignalP"/>
    </source>
</evidence>
<dbReference type="Proteomes" id="UP000471435">
    <property type="component" value="Unassembled WGS sequence"/>
</dbReference>
<keyword evidence="1" id="KW-0732">Signal</keyword>
<dbReference type="EMBL" id="WTYP01000002">
    <property type="protein sequence ID" value="MXP48313.1"/>
    <property type="molecule type" value="Genomic_DNA"/>
</dbReference>
<dbReference type="AlphaFoldDB" id="A0A6I4V332"/>
<keyword evidence="3" id="KW-1185">Reference proteome</keyword>
<feature type="chain" id="PRO_5026194135" description="Spore coat protein U (SCPU) domain-containing protein" evidence="1">
    <location>
        <begin position="32"/>
        <end position="230"/>
    </location>
</feature>
<comment type="caution">
    <text evidence="2">The sequence shown here is derived from an EMBL/GenBank/DDBJ whole genome shotgun (WGS) entry which is preliminary data.</text>
</comment>
<protein>
    <recommendedName>
        <fullName evidence="4">Spore coat protein U (SCPU) domain-containing protein</fullName>
    </recommendedName>
</protein>
<name>A0A6I4V332_9SPHN</name>
<evidence type="ECO:0000313" key="3">
    <source>
        <dbReference type="Proteomes" id="UP000471435"/>
    </source>
</evidence>
<evidence type="ECO:0008006" key="4">
    <source>
        <dbReference type="Google" id="ProtNLM"/>
    </source>
</evidence>
<reference evidence="2 3" key="1">
    <citation type="submission" date="2019-12" db="EMBL/GenBank/DDBJ databases">
        <title>Genomic-based taxomic classification of the family Erythrobacteraceae.</title>
        <authorList>
            <person name="Xu L."/>
        </authorList>
    </citation>
    <scope>NUCLEOTIDE SEQUENCE [LARGE SCALE GENOMIC DNA]</scope>
    <source>
        <strain evidence="2 3">SW-109</strain>
    </source>
</reference>
<dbReference type="RefSeq" id="WP_160731507.1">
    <property type="nucleotide sequence ID" value="NZ_CANLWR010000002.1"/>
</dbReference>
<proteinExistence type="predicted"/>
<feature type="signal peptide" evidence="1">
    <location>
        <begin position="1"/>
        <end position="31"/>
    </location>
</feature>
<accession>A0A6I4V332</accession>
<gene>
    <name evidence="2" type="ORF">GRI43_13030</name>
</gene>